<evidence type="ECO:0000313" key="2">
    <source>
        <dbReference type="EMBL" id="CUV08942.1"/>
    </source>
</evidence>
<accession>A0A160VF64</accession>
<evidence type="ECO:0000259" key="1">
    <source>
        <dbReference type="PROSITE" id="PS51186"/>
    </source>
</evidence>
<name>A0A160VF64_9ZZZZ</name>
<proteinExistence type="predicted"/>
<dbReference type="PROSITE" id="PS51186">
    <property type="entry name" value="GNAT"/>
    <property type="match status" value="1"/>
</dbReference>
<organism evidence="2">
    <name type="scientific">hydrothermal vent metagenome</name>
    <dbReference type="NCBI Taxonomy" id="652676"/>
    <lineage>
        <taxon>unclassified sequences</taxon>
        <taxon>metagenomes</taxon>
        <taxon>ecological metagenomes</taxon>
    </lineage>
</organism>
<dbReference type="InterPro" id="IPR000182">
    <property type="entry name" value="GNAT_dom"/>
</dbReference>
<dbReference type="SUPFAM" id="SSF55729">
    <property type="entry name" value="Acyl-CoA N-acyltransferases (Nat)"/>
    <property type="match status" value="1"/>
</dbReference>
<dbReference type="Gene3D" id="3.40.630.30">
    <property type="match status" value="1"/>
</dbReference>
<gene>
    <name evidence="2" type="ORF">MGWOODY_Mmi1883</name>
</gene>
<reference evidence="2" key="1">
    <citation type="submission" date="2015-10" db="EMBL/GenBank/DDBJ databases">
        <authorList>
            <person name="Gilbert D.G."/>
        </authorList>
    </citation>
    <scope>NUCLEOTIDE SEQUENCE</scope>
</reference>
<sequence length="120" mass="13964">MSYPFNFKKWVTLTYADQEIYSFAIKSEDWIIGIGNLMIIPDTKKAHALHIFIDPDYRQQGLAEKMVRHLESLGRSEKMEVMTLRVVPKNKPAIKLYKKLGFEETGSSKRKGLLFEKILD</sequence>
<dbReference type="CDD" id="cd04301">
    <property type="entry name" value="NAT_SF"/>
    <property type="match status" value="1"/>
</dbReference>
<dbReference type="Pfam" id="PF00583">
    <property type="entry name" value="Acetyltransf_1"/>
    <property type="match status" value="1"/>
</dbReference>
<protein>
    <recommendedName>
        <fullName evidence="1">N-acetyltransferase domain-containing protein</fullName>
    </recommendedName>
</protein>
<dbReference type="EMBL" id="FAXC01000146">
    <property type="protein sequence ID" value="CUV08942.1"/>
    <property type="molecule type" value="Genomic_DNA"/>
</dbReference>
<dbReference type="PANTHER" id="PTHR43072">
    <property type="entry name" value="N-ACETYLTRANSFERASE"/>
    <property type="match status" value="1"/>
</dbReference>
<dbReference type="GO" id="GO:0016747">
    <property type="term" value="F:acyltransferase activity, transferring groups other than amino-acyl groups"/>
    <property type="evidence" value="ECO:0007669"/>
    <property type="project" value="InterPro"/>
</dbReference>
<feature type="domain" description="N-acetyltransferase" evidence="1">
    <location>
        <begin position="1"/>
        <end position="120"/>
    </location>
</feature>
<dbReference type="AlphaFoldDB" id="A0A160VF64"/>
<dbReference type="InterPro" id="IPR016181">
    <property type="entry name" value="Acyl_CoA_acyltransferase"/>
</dbReference>